<reference evidence="2 3" key="1">
    <citation type="journal article" date="2020" name="Int. J. Syst. Evol. Microbiol.">
        <title>Ureaplasma miroungigenitalium sp. nov. isolated from northern elephant seals (Mirounga angustirostris) and Ureaplasma zalophigenitalium sp. nov. isolated from California sea lions (Zalophus californianus).</title>
        <authorList>
            <person name="Volokhov D.V."/>
            <person name="Gulland F.M."/>
            <person name="Gao Y."/>
            <person name="Chizhikov V.E."/>
        </authorList>
    </citation>
    <scope>NUCLEOTIDE SEQUENCE [LARGE SCALE GENOMIC DNA]</scope>
    <source>
        <strain evidence="2 3">CSL7644-GEN</strain>
    </source>
</reference>
<keyword evidence="1" id="KW-0472">Membrane</keyword>
<evidence type="ECO:0000313" key="3">
    <source>
        <dbReference type="Proteomes" id="UP001207252"/>
    </source>
</evidence>
<feature type="transmembrane region" description="Helical" evidence="1">
    <location>
        <begin position="28"/>
        <end position="47"/>
    </location>
</feature>
<feature type="transmembrane region" description="Helical" evidence="1">
    <location>
        <begin position="141"/>
        <end position="160"/>
    </location>
</feature>
<feature type="transmembrane region" description="Helical" evidence="1">
    <location>
        <begin position="67"/>
        <end position="89"/>
    </location>
</feature>
<feature type="transmembrane region" description="Helical" evidence="1">
    <location>
        <begin position="299"/>
        <end position="319"/>
    </location>
</feature>
<feature type="transmembrane region" description="Helical" evidence="1">
    <location>
        <begin position="109"/>
        <end position="129"/>
    </location>
</feature>
<keyword evidence="3" id="KW-1185">Reference proteome</keyword>
<evidence type="ECO:0000256" key="1">
    <source>
        <dbReference type="SAM" id="Phobius"/>
    </source>
</evidence>
<dbReference type="RefSeq" id="WP_263817649.1">
    <property type="nucleotide sequence ID" value="NZ_JAOXHJ010000001.1"/>
</dbReference>
<dbReference type="Proteomes" id="UP001207252">
    <property type="component" value="Unassembled WGS sequence"/>
</dbReference>
<comment type="caution">
    <text evidence="2">The sequence shown here is derived from an EMBL/GenBank/DDBJ whole genome shotgun (WGS) entry which is preliminary data.</text>
</comment>
<protein>
    <recommendedName>
        <fullName evidence="4">ECF transporter S component</fullName>
    </recommendedName>
</protein>
<keyword evidence="1" id="KW-1133">Transmembrane helix</keyword>
<accession>A0ABT3BNN2</accession>
<sequence>MQVLQSVLTANTSTNPVDSGIPGWKISLIFLSFLIVFILVTIIKKIYYSFRYQKRYYIIPKVSVKGISNIAMVISISVAVIILLTVLSANTASVIFRAWPGTRVTLEGILIKIGGLLFGPILGIFIGAMTDLLSVALTAGVFHYGYLIAAMAFGLIGGLIRIILTTSKRKDVIFAIYSSLATLVIGAGILLFLKFATGNEGFKIDLFGLNIALTTNQMMMIIGTFFLVSIAIVWLALGLKKILARKYRNHKKKHKQDWFIIFTPVFVTVILTETIVNVMMLPSFDAELSSLKYSQWLSIRSILLIPMVVFNLFLIYPIFKIVVPLIKYDYEKDVVEDKSVPVYVD</sequence>
<evidence type="ECO:0000313" key="2">
    <source>
        <dbReference type="EMBL" id="MCV3753847.1"/>
    </source>
</evidence>
<feature type="transmembrane region" description="Helical" evidence="1">
    <location>
        <begin position="258"/>
        <end position="279"/>
    </location>
</feature>
<dbReference type="EMBL" id="JAOXHJ010000001">
    <property type="protein sequence ID" value="MCV3753847.1"/>
    <property type="molecule type" value="Genomic_DNA"/>
</dbReference>
<evidence type="ECO:0008006" key="4">
    <source>
        <dbReference type="Google" id="ProtNLM"/>
    </source>
</evidence>
<organism evidence="2 3">
    <name type="scientific">Ureaplasma zalophigenitalium</name>
    <dbReference type="NCBI Taxonomy" id="907723"/>
    <lineage>
        <taxon>Bacteria</taxon>
        <taxon>Bacillati</taxon>
        <taxon>Mycoplasmatota</taxon>
        <taxon>Mycoplasmoidales</taxon>
        <taxon>Mycoplasmoidaceae</taxon>
        <taxon>Ureaplasma</taxon>
    </lineage>
</organism>
<feature type="transmembrane region" description="Helical" evidence="1">
    <location>
        <begin position="172"/>
        <end position="197"/>
    </location>
</feature>
<name>A0ABT3BNN2_9BACT</name>
<feature type="transmembrane region" description="Helical" evidence="1">
    <location>
        <begin position="217"/>
        <end position="237"/>
    </location>
</feature>
<keyword evidence="1" id="KW-0812">Transmembrane</keyword>
<dbReference type="Gene3D" id="1.10.1760.20">
    <property type="match status" value="1"/>
</dbReference>
<gene>
    <name evidence="2" type="ORF">OF365_00385</name>
</gene>
<proteinExistence type="predicted"/>